<evidence type="ECO:0000313" key="2">
    <source>
        <dbReference type="Proteomes" id="UP000005959"/>
    </source>
</evidence>
<dbReference type="AlphaFoldDB" id="G9Y217"/>
<dbReference type="EMBL" id="AGCI01000010">
    <property type="protein sequence ID" value="EHM46762.1"/>
    <property type="molecule type" value="Genomic_DNA"/>
</dbReference>
<accession>G9Y217</accession>
<comment type="caution">
    <text evidence="1">The sequence shown here is derived from an EMBL/GenBank/DDBJ whole genome shotgun (WGS) entry which is preliminary data.</text>
</comment>
<reference evidence="1 2" key="1">
    <citation type="submission" date="2011-08" db="EMBL/GenBank/DDBJ databases">
        <authorList>
            <person name="Weinstock G."/>
            <person name="Sodergren E."/>
            <person name="Clifton S."/>
            <person name="Fulton L."/>
            <person name="Fulton B."/>
            <person name="Courtney L."/>
            <person name="Fronick C."/>
            <person name="Harrison M."/>
            <person name="Strong C."/>
            <person name="Farmer C."/>
            <person name="Delahaunty K."/>
            <person name="Markovic C."/>
            <person name="Hall O."/>
            <person name="Minx P."/>
            <person name="Tomlinson C."/>
            <person name="Mitreva M."/>
            <person name="Hou S."/>
            <person name="Chen J."/>
            <person name="Wollam A."/>
            <person name="Pepin K.H."/>
            <person name="Johnson M."/>
            <person name="Bhonagiri V."/>
            <person name="Zhang X."/>
            <person name="Suruliraj S."/>
            <person name="Warren W."/>
            <person name="Chinwalla A."/>
            <person name="Mardis E.R."/>
            <person name="Wilson R.K."/>
        </authorList>
    </citation>
    <scope>NUCLEOTIDE SEQUENCE [LARGE SCALE GENOMIC DNA]</scope>
    <source>
        <strain evidence="1 2">ATCC 51873</strain>
    </source>
</reference>
<protein>
    <submittedName>
        <fullName evidence="1">Uncharacterized protein</fullName>
    </submittedName>
</protein>
<gene>
    <name evidence="1" type="ORF">HMPREF0454_00629</name>
</gene>
<organism evidence="1 2">
    <name type="scientific">Hafnia alvei ATCC 51873</name>
    <dbReference type="NCBI Taxonomy" id="1002364"/>
    <lineage>
        <taxon>Bacteria</taxon>
        <taxon>Pseudomonadati</taxon>
        <taxon>Pseudomonadota</taxon>
        <taxon>Gammaproteobacteria</taxon>
        <taxon>Enterobacterales</taxon>
        <taxon>Hafniaceae</taxon>
        <taxon>Hafnia</taxon>
    </lineage>
</organism>
<sequence length="322" mass="35906">MAFGFIKEDENMYQRTLVAIVLYGISSLCFAQTDCDAIAGMAAGEASYRYDSAQVKTSDTRLHFYSAPASGCQLPAFLVHGNTVEILRDSVRYTESGGIDDASKRPFYYVRYRDTKGVFATGWITAAGLAPLANPLPVPPACQKWANGAMPTRKSTAPASDNHYQIQGSERAWFYSMPNEQCRSNAVFLVEGDTIATQEQSDDDFVESVYYTADHRIVRGWLKKSRLQPLNSGDSYRDDINPLSTDKASRIITLALRNDYQCTFYGSWNDEKNIQIIVREDHQSEQCRGAGDPETSPAVAYIDINKQSGKITWPDLSDDTED</sequence>
<dbReference type="PATRIC" id="fig|1002364.3.peg.573"/>
<dbReference type="HOGENOM" id="CLU_936015_0_0_6"/>
<name>G9Y217_HAFAL</name>
<evidence type="ECO:0000313" key="1">
    <source>
        <dbReference type="EMBL" id="EHM46762.1"/>
    </source>
</evidence>
<proteinExistence type="predicted"/>
<dbReference type="Proteomes" id="UP000005959">
    <property type="component" value="Unassembled WGS sequence"/>
</dbReference>